<dbReference type="RefSeq" id="WP_371163612.1">
    <property type="nucleotide sequence ID" value="NZ_JBEDNY010000009.1"/>
</dbReference>
<protein>
    <submittedName>
        <fullName evidence="2">Uncharacterized protein</fullName>
    </submittedName>
</protein>
<feature type="compositionally biased region" description="Basic and acidic residues" evidence="1">
    <location>
        <begin position="52"/>
        <end position="66"/>
    </location>
</feature>
<proteinExistence type="predicted"/>
<evidence type="ECO:0000313" key="2">
    <source>
        <dbReference type="EMBL" id="MEZ3165629.1"/>
    </source>
</evidence>
<organism evidence="2 3">
    <name type="scientific">Halorubrum miltondacostae</name>
    <dbReference type="NCBI Taxonomy" id="3076378"/>
    <lineage>
        <taxon>Archaea</taxon>
        <taxon>Methanobacteriati</taxon>
        <taxon>Methanobacteriota</taxon>
        <taxon>Stenosarchaea group</taxon>
        <taxon>Halobacteria</taxon>
        <taxon>Halobacteriales</taxon>
        <taxon>Haloferacaceae</taxon>
        <taxon>Halorubrum</taxon>
    </lineage>
</organism>
<comment type="caution">
    <text evidence="2">The sequence shown here is derived from an EMBL/GenBank/DDBJ whole genome shotgun (WGS) entry which is preliminary data.</text>
</comment>
<feature type="region of interest" description="Disordered" evidence="1">
    <location>
        <begin position="34"/>
        <end position="66"/>
    </location>
</feature>
<evidence type="ECO:0000256" key="1">
    <source>
        <dbReference type="SAM" id="MobiDB-lite"/>
    </source>
</evidence>
<dbReference type="Proteomes" id="UP001567572">
    <property type="component" value="Unassembled WGS sequence"/>
</dbReference>
<keyword evidence="3" id="KW-1185">Reference proteome</keyword>
<feature type="compositionally biased region" description="Low complexity" evidence="1">
    <location>
        <begin position="38"/>
        <end position="49"/>
    </location>
</feature>
<dbReference type="AlphaFoldDB" id="A0ABD5M5T9"/>
<sequence length="66" mass="7441">MPFSVSWHTLLDEAEELLSDATLITDTQEHRVISEYQESGNSRSNSGEEVFPGDREADQSRRSSDP</sequence>
<reference evidence="2 3" key="1">
    <citation type="submission" date="2024-06" db="EMBL/GenBank/DDBJ databases">
        <title>Halorubrum miltondacostae sp. nov., a potential PHA producer isolated from an inland solar saltern in Rio Maior, Portugal.</title>
        <authorList>
            <person name="Albuquerque L."/>
            <person name="Viver T."/>
            <person name="Barroso C."/>
            <person name="Claudino R."/>
            <person name="Galvan M."/>
            <person name="Simoes G."/>
            <person name="Lobo Da Cunha A."/>
            <person name="Egas C."/>
        </authorList>
    </citation>
    <scope>NUCLEOTIDE SEQUENCE [LARGE SCALE GENOMIC DNA]</scope>
    <source>
        <strain evidence="2 3">RMP-11</strain>
    </source>
</reference>
<dbReference type="EMBL" id="JBEDNY010000009">
    <property type="protein sequence ID" value="MEZ3165629.1"/>
    <property type="molecule type" value="Genomic_DNA"/>
</dbReference>
<accession>A0ABD5M5T9</accession>
<gene>
    <name evidence="2" type="ORF">ABNG04_17520</name>
</gene>
<evidence type="ECO:0000313" key="3">
    <source>
        <dbReference type="Proteomes" id="UP001567572"/>
    </source>
</evidence>
<name>A0ABD5M5T9_9EURY</name>